<organism evidence="2 3">
    <name type="scientific">Sphingomonas jejuensis</name>
    <dbReference type="NCBI Taxonomy" id="904715"/>
    <lineage>
        <taxon>Bacteria</taxon>
        <taxon>Pseudomonadati</taxon>
        <taxon>Pseudomonadota</taxon>
        <taxon>Alphaproteobacteria</taxon>
        <taxon>Sphingomonadales</taxon>
        <taxon>Sphingomonadaceae</taxon>
        <taxon>Sphingomonas</taxon>
    </lineage>
</organism>
<feature type="transmembrane region" description="Helical" evidence="1">
    <location>
        <begin position="6"/>
        <end position="25"/>
    </location>
</feature>
<keyword evidence="2" id="KW-0378">Hydrolase</keyword>
<dbReference type="InterPro" id="IPR021109">
    <property type="entry name" value="Peptidase_aspartic_dom_sf"/>
</dbReference>
<keyword evidence="2" id="KW-0645">Protease</keyword>
<accession>A0ABX0XJI4</accession>
<dbReference type="Pfam" id="PF13975">
    <property type="entry name" value="gag-asp_proteas"/>
    <property type="match status" value="1"/>
</dbReference>
<protein>
    <submittedName>
        <fullName evidence="2">Aspartyl protease family protein</fullName>
    </submittedName>
</protein>
<dbReference type="EMBL" id="JAATJE010000001">
    <property type="protein sequence ID" value="NJC33494.1"/>
    <property type="molecule type" value="Genomic_DNA"/>
</dbReference>
<sequence>MSSDQAVQLAWAIGAIVLVASSLSLRRIGLGATLKMIGTWILLFGVVIVAASYRTELGLFWNRITGELSGQKTEVVGGELRVELSPDGHFWIDASINGARTRFLVDTGATFTAVSGNTVRDAGLSVDESGFPVLISTANGDVAARRLRLPEVRIGSIVVRDLGAITSPAFGQINVIGMNFLSGLESWRVEGRTLIMVPAPKAPAELTQNLHNVYYRTHENG</sequence>
<gene>
    <name evidence="2" type="ORF">GGR88_000968</name>
</gene>
<dbReference type="CDD" id="cd05483">
    <property type="entry name" value="retropepsin_like_bacteria"/>
    <property type="match status" value="1"/>
</dbReference>
<dbReference type="InterPro" id="IPR001969">
    <property type="entry name" value="Aspartic_peptidase_AS"/>
</dbReference>
<dbReference type="InterPro" id="IPR034122">
    <property type="entry name" value="Retropepsin-like_bacterial"/>
</dbReference>
<keyword evidence="3" id="KW-1185">Reference proteome</keyword>
<keyword evidence="1" id="KW-0472">Membrane</keyword>
<dbReference type="GO" id="GO:0008233">
    <property type="term" value="F:peptidase activity"/>
    <property type="evidence" value="ECO:0007669"/>
    <property type="project" value="UniProtKB-KW"/>
</dbReference>
<dbReference type="GO" id="GO:0006508">
    <property type="term" value="P:proteolysis"/>
    <property type="evidence" value="ECO:0007669"/>
    <property type="project" value="UniProtKB-KW"/>
</dbReference>
<reference evidence="2 3" key="1">
    <citation type="submission" date="2020-03" db="EMBL/GenBank/DDBJ databases">
        <title>Genomic Encyclopedia of Type Strains, Phase IV (KMG-IV): sequencing the most valuable type-strain genomes for metagenomic binning, comparative biology and taxonomic classification.</title>
        <authorList>
            <person name="Goeker M."/>
        </authorList>
    </citation>
    <scope>NUCLEOTIDE SEQUENCE [LARGE SCALE GENOMIC DNA]</scope>
    <source>
        <strain evidence="2 3">DSM 27651</strain>
    </source>
</reference>
<dbReference type="PROSITE" id="PS00141">
    <property type="entry name" value="ASP_PROTEASE"/>
    <property type="match status" value="1"/>
</dbReference>
<dbReference type="NCBIfam" id="TIGR02281">
    <property type="entry name" value="clan_AA_DTGA"/>
    <property type="match status" value="1"/>
</dbReference>
<evidence type="ECO:0000313" key="3">
    <source>
        <dbReference type="Proteomes" id="UP000734218"/>
    </source>
</evidence>
<dbReference type="Proteomes" id="UP000734218">
    <property type="component" value="Unassembled WGS sequence"/>
</dbReference>
<keyword evidence="1" id="KW-1133">Transmembrane helix</keyword>
<name>A0ABX0XJI4_9SPHN</name>
<keyword evidence="1" id="KW-0812">Transmembrane</keyword>
<feature type="transmembrane region" description="Helical" evidence="1">
    <location>
        <begin position="37"/>
        <end position="53"/>
    </location>
</feature>
<dbReference type="InterPro" id="IPR011969">
    <property type="entry name" value="Clan_AA_Asp_peptidase_C"/>
</dbReference>
<comment type="caution">
    <text evidence="2">The sequence shown here is derived from an EMBL/GenBank/DDBJ whole genome shotgun (WGS) entry which is preliminary data.</text>
</comment>
<proteinExistence type="predicted"/>
<evidence type="ECO:0000313" key="2">
    <source>
        <dbReference type="EMBL" id="NJC33494.1"/>
    </source>
</evidence>
<dbReference type="SUPFAM" id="SSF50630">
    <property type="entry name" value="Acid proteases"/>
    <property type="match status" value="1"/>
</dbReference>
<dbReference type="Gene3D" id="2.40.70.10">
    <property type="entry name" value="Acid Proteases"/>
    <property type="match status" value="1"/>
</dbReference>
<dbReference type="RefSeq" id="WP_167953476.1">
    <property type="nucleotide sequence ID" value="NZ_JAATJE010000001.1"/>
</dbReference>
<evidence type="ECO:0000256" key="1">
    <source>
        <dbReference type="SAM" id="Phobius"/>
    </source>
</evidence>